<feature type="chain" id="PRO_5028899571" evidence="2">
    <location>
        <begin position="16"/>
        <end position="184"/>
    </location>
</feature>
<reference evidence="5" key="2">
    <citation type="submission" date="2020-10" db="UniProtKB">
        <authorList>
            <consortium name="WormBaseParasite"/>
        </authorList>
    </citation>
    <scope>IDENTIFICATION</scope>
</reference>
<evidence type="ECO:0000256" key="2">
    <source>
        <dbReference type="SAM" id="SignalP"/>
    </source>
</evidence>
<evidence type="ECO:0000256" key="1">
    <source>
        <dbReference type="ARBA" id="ARBA00022837"/>
    </source>
</evidence>
<evidence type="ECO:0000259" key="3">
    <source>
        <dbReference type="PROSITE" id="PS50222"/>
    </source>
</evidence>
<dbReference type="PANTHER" id="PTHR10827">
    <property type="entry name" value="RETICULOCALBIN"/>
    <property type="match status" value="1"/>
</dbReference>
<proteinExistence type="predicted"/>
<dbReference type="SUPFAM" id="SSF47473">
    <property type="entry name" value="EF-hand"/>
    <property type="match status" value="1"/>
</dbReference>
<evidence type="ECO:0000313" key="4">
    <source>
        <dbReference type="Proteomes" id="UP000492821"/>
    </source>
</evidence>
<keyword evidence="2" id="KW-0732">Signal</keyword>
<reference evidence="4" key="1">
    <citation type="journal article" date="2013" name="Genetics">
        <title>The draft genome and transcriptome of Panagrellus redivivus are shaped by the harsh demands of a free-living lifestyle.</title>
        <authorList>
            <person name="Srinivasan J."/>
            <person name="Dillman A.R."/>
            <person name="Macchietto M.G."/>
            <person name="Heikkinen L."/>
            <person name="Lakso M."/>
            <person name="Fracchia K.M."/>
            <person name="Antoshechkin I."/>
            <person name="Mortazavi A."/>
            <person name="Wong G."/>
            <person name="Sternberg P.W."/>
        </authorList>
    </citation>
    <scope>NUCLEOTIDE SEQUENCE [LARGE SCALE GENOMIC DNA]</scope>
    <source>
        <strain evidence="4">MT8872</strain>
    </source>
</reference>
<dbReference type="Gene3D" id="1.10.238.10">
    <property type="entry name" value="EF-hand"/>
    <property type="match status" value="2"/>
</dbReference>
<feature type="signal peptide" evidence="2">
    <location>
        <begin position="1"/>
        <end position="15"/>
    </location>
</feature>
<dbReference type="InterPro" id="IPR002048">
    <property type="entry name" value="EF_hand_dom"/>
</dbReference>
<dbReference type="InterPro" id="IPR011992">
    <property type="entry name" value="EF-hand-dom_pair"/>
</dbReference>
<sequence length="184" mass="21155">MHCLIFVAILCTVTAAPISIENSSEHEDNPQVPVIKTETPEESFLRSDANPDRILNFDEYLHSDLSYVQLKQAEFDEMDANSDGVISAEEYGKFYDISKNSNDETNKYYAGIFKEFDKNMDKKMSESELKRVLSKRFFLAPKDNFGELFAGFDADKDGSLNLAEYGRFDQEFPFHELEPTRVIF</sequence>
<dbReference type="PROSITE" id="PS50222">
    <property type="entry name" value="EF_HAND_2"/>
    <property type="match status" value="3"/>
</dbReference>
<dbReference type="GO" id="GO:0005783">
    <property type="term" value="C:endoplasmic reticulum"/>
    <property type="evidence" value="ECO:0007669"/>
    <property type="project" value="TreeGrafter"/>
</dbReference>
<feature type="domain" description="EF-hand" evidence="3">
    <location>
        <begin position="140"/>
        <end position="175"/>
    </location>
</feature>
<dbReference type="SMART" id="SM00054">
    <property type="entry name" value="EFh"/>
    <property type="match status" value="3"/>
</dbReference>
<keyword evidence="4" id="KW-1185">Reference proteome</keyword>
<organism evidence="4 5">
    <name type="scientific">Panagrellus redivivus</name>
    <name type="common">Microworm</name>
    <dbReference type="NCBI Taxonomy" id="6233"/>
    <lineage>
        <taxon>Eukaryota</taxon>
        <taxon>Metazoa</taxon>
        <taxon>Ecdysozoa</taxon>
        <taxon>Nematoda</taxon>
        <taxon>Chromadorea</taxon>
        <taxon>Rhabditida</taxon>
        <taxon>Tylenchina</taxon>
        <taxon>Panagrolaimomorpha</taxon>
        <taxon>Panagrolaimoidea</taxon>
        <taxon>Panagrolaimidae</taxon>
        <taxon>Panagrellus</taxon>
    </lineage>
</organism>
<dbReference type="Proteomes" id="UP000492821">
    <property type="component" value="Unassembled WGS sequence"/>
</dbReference>
<dbReference type="CDD" id="cd00051">
    <property type="entry name" value="EFh"/>
    <property type="match status" value="1"/>
</dbReference>
<dbReference type="PANTHER" id="PTHR10827:SF52">
    <property type="entry name" value="IP16409P"/>
    <property type="match status" value="1"/>
</dbReference>
<dbReference type="InterPro" id="IPR018247">
    <property type="entry name" value="EF_Hand_1_Ca_BS"/>
</dbReference>
<dbReference type="PROSITE" id="PS00018">
    <property type="entry name" value="EF_HAND_1"/>
    <property type="match status" value="3"/>
</dbReference>
<feature type="domain" description="EF-hand" evidence="3">
    <location>
        <begin position="104"/>
        <end position="139"/>
    </location>
</feature>
<keyword evidence="1" id="KW-0106">Calcium</keyword>
<dbReference type="Pfam" id="PF13202">
    <property type="entry name" value="EF-hand_5"/>
    <property type="match status" value="2"/>
</dbReference>
<evidence type="ECO:0000313" key="5">
    <source>
        <dbReference type="WBParaSite" id="Pan_g3186.t1"/>
    </source>
</evidence>
<accession>A0A7E4ZYJ6</accession>
<dbReference type="AlphaFoldDB" id="A0A7E4ZYJ6"/>
<name>A0A7E4ZYJ6_PANRE</name>
<dbReference type="WBParaSite" id="Pan_g3186.t1">
    <property type="protein sequence ID" value="Pan_g3186.t1"/>
    <property type="gene ID" value="Pan_g3186"/>
</dbReference>
<feature type="domain" description="EF-hand" evidence="3">
    <location>
        <begin position="75"/>
        <end position="101"/>
    </location>
</feature>
<dbReference type="GO" id="GO:0005509">
    <property type="term" value="F:calcium ion binding"/>
    <property type="evidence" value="ECO:0007669"/>
    <property type="project" value="InterPro"/>
</dbReference>
<protein>
    <submittedName>
        <fullName evidence="5">EF hand</fullName>
    </submittedName>
</protein>